<dbReference type="AlphaFoldDB" id="A0A0N5D2H7"/>
<dbReference type="Proteomes" id="UP000276776">
    <property type="component" value="Unassembled WGS sequence"/>
</dbReference>
<sequence length="921" mass="103831">MRNWNGSDDWSLEETLHLFELMEIESEWSERSKKLIENFHDKRPNEFASALRYAYLTSINVTKSQACKDEFERVMSSGHPHHFLRKPGEKYSRKELINAWVVYFQQEVKNKKAQEEQLLLVKLRLKADLFNRLFSSNCDLSDKDIKQLLKEAREEDKERDQEILQQEIKVGMKNLKDYLALHKDDPAKYPQLKIVIPPPSRPLESCADEDSVSSFHSLFEGLSIPVHSRADATRYLSVVSEPSLPKTNTPRLPKTSVHTSVSKNTEKVKKPASTRAKSQSEKRRTSTTKTKNIRSDSLSKSNTEKEGSAVLETPNKTKSHAAKVRDKNEVIPVSVETTGKKEMTKSHAAKVRDKNEVIPVSVETTGKKEMANFHCTITKSHAAKVRDKSETRSHAAKVRDKSEVIPVSVETSGKKESAKSHAAKARDKEIIPVSVETTGKKEMTKSHAAKVRDKSEVIPVSVETTGKKELAKSHAAKVRDRSEVIPVSVETTGKKELAKSHAAKVKDKSEVIPVSVETTGKKEITRFNCIFRKMKTRRVRRISARSLGESNNVETSLRHNRSSSTSGGKVFGTISKGEKGTTEDEGKLRRSERHQAKVDSEVGINLEPLPPVKQKRENRVEEHDSSEESGKKRRRLSTKDIELAEKNNEHQVESNIEIQSSPELEKEDESPSNDQINEKEKDITLEAENTTSQAIPNETDKEREEADREIPMTQSPGVSGVKSASRRQTRKGGECDAEQKALMITAWRMISSHKHAAIFAHPVSDKDARSPMDLSTLKKMLDNGTLKDMKDFKRNLILMFANAVMFNSTGHEVNTFAKEMAADTLSALKSNEVSLSFYLSEVFDRLSSLQMLQKDVLYARGTAHKTRRSAAFAAEEAKFERSRFTTRRSTLGTVEEPNRDKSSTNFSRETSETPKNVVQAK</sequence>
<gene>
    <name evidence="5" type="ORF">TCLT_LOCUS7079</name>
</gene>
<dbReference type="STRING" id="103827.A0A0N5D2H7"/>
<feature type="compositionally biased region" description="Polar residues" evidence="3">
    <location>
        <begin position="903"/>
        <end position="921"/>
    </location>
</feature>
<name>A0A0N5D2H7_THECL</name>
<reference evidence="5 6" key="2">
    <citation type="submission" date="2018-11" db="EMBL/GenBank/DDBJ databases">
        <authorList>
            <consortium name="Pathogen Informatics"/>
        </authorList>
    </citation>
    <scope>NUCLEOTIDE SEQUENCE [LARGE SCALE GENOMIC DNA]</scope>
</reference>
<dbReference type="WBParaSite" id="TCLT_0000709001-mRNA-1">
    <property type="protein sequence ID" value="TCLT_0000709001-mRNA-1"/>
    <property type="gene ID" value="TCLT_0000709001"/>
</dbReference>
<dbReference type="Pfam" id="PF00439">
    <property type="entry name" value="Bromodomain"/>
    <property type="match status" value="1"/>
</dbReference>
<dbReference type="EMBL" id="UYYF01004472">
    <property type="protein sequence ID" value="VDN04501.1"/>
    <property type="molecule type" value="Genomic_DNA"/>
</dbReference>
<proteinExistence type="predicted"/>
<feature type="compositionally biased region" description="Polar residues" evidence="3">
    <location>
        <begin position="245"/>
        <end position="263"/>
    </location>
</feature>
<feature type="region of interest" description="Disordered" evidence="3">
    <location>
        <begin position="883"/>
        <end position="921"/>
    </location>
</feature>
<evidence type="ECO:0000313" key="5">
    <source>
        <dbReference type="EMBL" id="VDN04501.1"/>
    </source>
</evidence>
<feature type="compositionally biased region" description="Basic and acidic residues" evidence="3">
    <location>
        <begin position="576"/>
        <end position="600"/>
    </location>
</feature>
<dbReference type="OMA" id="AIFAHPV"/>
<dbReference type="InterPro" id="IPR036427">
    <property type="entry name" value="Bromodomain-like_sf"/>
</dbReference>
<keyword evidence="1 2" id="KW-0103">Bromodomain</keyword>
<dbReference type="PROSITE" id="PS50014">
    <property type="entry name" value="BROMODOMAIN_2"/>
    <property type="match status" value="1"/>
</dbReference>
<dbReference type="SUPFAM" id="SSF47370">
    <property type="entry name" value="Bromodomain"/>
    <property type="match status" value="1"/>
</dbReference>
<feature type="compositionally biased region" description="Basic and acidic residues" evidence="3">
    <location>
        <begin position="614"/>
        <end position="630"/>
    </location>
</feature>
<evidence type="ECO:0000313" key="6">
    <source>
        <dbReference type="Proteomes" id="UP000276776"/>
    </source>
</evidence>
<organism evidence="7">
    <name type="scientific">Thelazia callipaeda</name>
    <name type="common">Oriental eyeworm</name>
    <name type="synonym">Parasitic nematode</name>
    <dbReference type="NCBI Taxonomy" id="103827"/>
    <lineage>
        <taxon>Eukaryota</taxon>
        <taxon>Metazoa</taxon>
        <taxon>Ecdysozoa</taxon>
        <taxon>Nematoda</taxon>
        <taxon>Chromadorea</taxon>
        <taxon>Rhabditida</taxon>
        <taxon>Spirurina</taxon>
        <taxon>Spiruromorpha</taxon>
        <taxon>Thelazioidea</taxon>
        <taxon>Thelaziidae</taxon>
        <taxon>Thelazia</taxon>
    </lineage>
</organism>
<feature type="region of interest" description="Disordered" evidence="3">
    <location>
        <begin position="550"/>
        <end position="736"/>
    </location>
</feature>
<dbReference type="GO" id="GO:0035267">
    <property type="term" value="C:NuA4 histone acetyltransferase complex"/>
    <property type="evidence" value="ECO:0007669"/>
    <property type="project" value="TreeGrafter"/>
</dbReference>
<dbReference type="OrthoDB" id="1742084at2759"/>
<evidence type="ECO:0000256" key="1">
    <source>
        <dbReference type="ARBA" id="ARBA00023117"/>
    </source>
</evidence>
<keyword evidence="6" id="KW-1185">Reference proteome</keyword>
<dbReference type="InterPro" id="IPR001487">
    <property type="entry name" value="Bromodomain"/>
</dbReference>
<evidence type="ECO:0000313" key="7">
    <source>
        <dbReference type="WBParaSite" id="TCLT_0000709001-mRNA-1"/>
    </source>
</evidence>
<feature type="compositionally biased region" description="Basic and acidic residues" evidence="3">
    <location>
        <begin position="637"/>
        <end position="652"/>
    </location>
</feature>
<feature type="region of interest" description="Disordered" evidence="3">
    <location>
        <begin position="242"/>
        <end position="310"/>
    </location>
</feature>
<protein>
    <submittedName>
        <fullName evidence="7">Bromo domain-containing protein</fullName>
    </submittedName>
</protein>
<feature type="compositionally biased region" description="Polar residues" evidence="3">
    <location>
        <begin position="687"/>
        <end position="696"/>
    </location>
</feature>
<evidence type="ECO:0000256" key="3">
    <source>
        <dbReference type="SAM" id="MobiDB-lite"/>
    </source>
</evidence>
<dbReference type="Gene3D" id="1.20.920.10">
    <property type="entry name" value="Bromodomain-like"/>
    <property type="match status" value="1"/>
</dbReference>
<reference evidence="7" key="1">
    <citation type="submission" date="2016-04" db="UniProtKB">
        <authorList>
            <consortium name="WormBaseParasite"/>
        </authorList>
    </citation>
    <scope>IDENTIFICATION</scope>
</reference>
<dbReference type="PANTHER" id="PTHR15398:SF4">
    <property type="entry name" value="BROMODOMAIN-CONTAINING PROTEIN 8 ISOFORM X1"/>
    <property type="match status" value="1"/>
</dbReference>
<feature type="compositionally biased region" description="Polar residues" evidence="3">
    <location>
        <begin position="653"/>
        <end position="662"/>
    </location>
</feature>
<feature type="compositionally biased region" description="Basic and acidic residues" evidence="3">
    <location>
        <begin position="698"/>
        <end position="710"/>
    </location>
</feature>
<accession>A0A0N5D2H7</accession>
<feature type="domain" description="Bromo" evidence="4">
    <location>
        <begin position="769"/>
        <end position="814"/>
    </location>
</feature>
<evidence type="ECO:0000256" key="2">
    <source>
        <dbReference type="PROSITE-ProRule" id="PRU00035"/>
    </source>
</evidence>
<dbReference type="PANTHER" id="PTHR15398">
    <property type="entry name" value="BROMODOMAIN-CONTAINING PROTEIN 8"/>
    <property type="match status" value="1"/>
</dbReference>
<dbReference type="SMART" id="SM00297">
    <property type="entry name" value="BROMO"/>
    <property type="match status" value="1"/>
</dbReference>
<evidence type="ECO:0000259" key="4">
    <source>
        <dbReference type="PROSITE" id="PS50014"/>
    </source>
</evidence>